<accession>A0AA88ALN4</accession>
<keyword evidence="2" id="KW-1185">Reference proteome</keyword>
<dbReference type="AlphaFoldDB" id="A0AA88ALN4"/>
<evidence type="ECO:0000313" key="1">
    <source>
        <dbReference type="EMBL" id="GMN54240.1"/>
    </source>
</evidence>
<gene>
    <name evidence="1" type="ORF">TIFTF001_023375</name>
</gene>
<proteinExistence type="predicted"/>
<evidence type="ECO:0000313" key="2">
    <source>
        <dbReference type="Proteomes" id="UP001187192"/>
    </source>
</evidence>
<comment type="caution">
    <text evidence="1">The sequence shown here is derived from an EMBL/GenBank/DDBJ whole genome shotgun (WGS) entry which is preliminary data.</text>
</comment>
<sequence length="100" mass="10297">MVEASSGVGLDVHDALDLGGVEVVHDGLPAGDLELRLSVGEGGGDGGGVGEAPVLAEAVEGTALGVLSDVVVAELPRRPDKGTEEREDLRPCWCAQRRHF</sequence>
<reference evidence="1" key="1">
    <citation type="submission" date="2023-07" db="EMBL/GenBank/DDBJ databases">
        <title>draft genome sequence of fig (Ficus carica).</title>
        <authorList>
            <person name="Takahashi T."/>
            <person name="Nishimura K."/>
        </authorList>
    </citation>
    <scope>NUCLEOTIDE SEQUENCE</scope>
</reference>
<dbReference type="EMBL" id="BTGU01000050">
    <property type="protein sequence ID" value="GMN54240.1"/>
    <property type="molecule type" value="Genomic_DNA"/>
</dbReference>
<organism evidence="1 2">
    <name type="scientific">Ficus carica</name>
    <name type="common">Common fig</name>
    <dbReference type="NCBI Taxonomy" id="3494"/>
    <lineage>
        <taxon>Eukaryota</taxon>
        <taxon>Viridiplantae</taxon>
        <taxon>Streptophyta</taxon>
        <taxon>Embryophyta</taxon>
        <taxon>Tracheophyta</taxon>
        <taxon>Spermatophyta</taxon>
        <taxon>Magnoliopsida</taxon>
        <taxon>eudicotyledons</taxon>
        <taxon>Gunneridae</taxon>
        <taxon>Pentapetalae</taxon>
        <taxon>rosids</taxon>
        <taxon>fabids</taxon>
        <taxon>Rosales</taxon>
        <taxon>Moraceae</taxon>
        <taxon>Ficeae</taxon>
        <taxon>Ficus</taxon>
    </lineage>
</organism>
<dbReference type="Proteomes" id="UP001187192">
    <property type="component" value="Unassembled WGS sequence"/>
</dbReference>
<protein>
    <submittedName>
        <fullName evidence="1">Uncharacterized protein</fullName>
    </submittedName>
</protein>
<name>A0AA88ALN4_FICCA</name>